<dbReference type="PRINTS" id="PR00598">
    <property type="entry name" value="HTHMARR"/>
</dbReference>
<protein>
    <submittedName>
        <fullName evidence="2">DNA-binding transcriptional regulator, MarR family</fullName>
    </submittedName>
</protein>
<dbReference type="PANTHER" id="PTHR33164:SF43">
    <property type="entry name" value="HTH-TYPE TRANSCRIPTIONAL REPRESSOR YETL"/>
    <property type="match status" value="1"/>
</dbReference>
<dbReference type="SMART" id="SM00347">
    <property type="entry name" value="HTH_MARR"/>
    <property type="match status" value="1"/>
</dbReference>
<dbReference type="PROSITE" id="PS50995">
    <property type="entry name" value="HTH_MARR_2"/>
    <property type="match status" value="1"/>
</dbReference>
<dbReference type="AlphaFoldDB" id="A0A1H7U5D4"/>
<dbReference type="EMBL" id="FOAZ01000015">
    <property type="protein sequence ID" value="SEL91965.1"/>
    <property type="molecule type" value="Genomic_DNA"/>
</dbReference>
<dbReference type="InterPro" id="IPR036390">
    <property type="entry name" value="WH_DNA-bd_sf"/>
</dbReference>
<dbReference type="InterPro" id="IPR036388">
    <property type="entry name" value="WH-like_DNA-bd_sf"/>
</dbReference>
<feature type="domain" description="HTH marR-type" evidence="1">
    <location>
        <begin position="11"/>
        <end position="148"/>
    </location>
</feature>
<dbReference type="GO" id="GO:0003700">
    <property type="term" value="F:DNA-binding transcription factor activity"/>
    <property type="evidence" value="ECO:0007669"/>
    <property type="project" value="InterPro"/>
</dbReference>
<reference evidence="3" key="1">
    <citation type="submission" date="2016-10" db="EMBL/GenBank/DDBJ databases">
        <authorList>
            <person name="Varghese N."/>
        </authorList>
    </citation>
    <scope>NUCLEOTIDE SEQUENCE [LARGE SCALE GENOMIC DNA]</scope>
    <source>
        <strain evidence="3">DSM 45096 / BCRC 16803 / CGMCC 4.1857 / CIP 109030 / JCM 12277 / KCTC 19219 / NBRC 100920 / 33214</strain>
    </source>
</reference>
<gene>
    <name evidence="2" type="ORF">SAMN05414137_11577</name>
</gene>
<sequence>MTDDATPNALRARLGYLLKHAHHRFAEASTRALAPLGIDGRELAVLAVLGGGDRGEPLSQAEAATALGVDRTTMVALADALEAKGLVERRRSPTDRRRNALHVTEGGAALLLHAEAVRADVERGFLAPLVAAGEDPDALGRLLSVLLATAPSDDLG</sequence>
<dbReference type="Gene3D" id="1.10.10.10">
    <property type="entry name" value="Winged helix-like DNA-binding domain superfamily/Winged helix DNA-binding domain"/>
    <property type="match status" value="1"/>
</dbReference>
<dbReference type="InterPro" id="IPR000835">
    <property type="entry name" value="HTH_MarR-typ"/>
</dbReference>
<keyword evidence="3" id="KW-1185">Reference proteome</keyword>
<evidence type="ECO:0000313" key="3">
    <source>
        <dbReference type="Proteomes" id="UP000183015"/>
    </source>
</evidence>
<dbReference type="Pfam" id="PF12802">
    <property type="entry name" value="MarR_2"/>
    <property type="match status" value="1"/>
</dbReference>
<dbReference type="OrthoDB" id="3855106at2"/>
<evidence type="ECO:0000259" key="1">
    <source>
        <dbReference type="PROSITE" id="PS50995"/>
    </source>
</evidence>
<dbReference type="InterPro" id="IPR039422">
    <property type="entry name" value="MarR/SlyA-like"/>
</dbReference>
<dbReference type="RefSeq" id="WP_042450612.1">
    <property type="nucleotide sequence ID" value="NZ_BBPN01000019.1"/>
</dbReference>
<dbReference type="eggNOG" id="COG1846">
    <property type="taxonomic scope" value="Bacteria"/>
</dbReference>
<accession>A0A1H7U5D4</accession>
<dbReference type="Proteomes" id="UP000183015">
    <property type="component" value="Unassembled WGS sequence"/>
</dbReference>
<dbReference type="SUPFAM" id="SSF46785">
    <property type="entry name" value="Winged helix' DNA-binding domain"/>
    <property type="match status" value="1"/>
</dbReference>
<dbReference type="PANTHER" id="PTHR33164">
    <property type="entry name" value="TRANSCRIPTIONAL REGULATOR, MARR FAMILY"/>
    <property type="match status" value="1"/>
</dbReference>
<dbReference type="GO" id="GO:0006950">
    <property type="term" value="P:response to stress"/>
    <property type="evidence" value="ECO:0007669"/>
    <property type="project" value="TreeGrafter"/>
</dbReference>
<dbReference type="GO" id="GO:0003677">
    <property type="term" value="F:DNA binding"/>
    <property type="evidence" value="ECO:0007669"/>
    <property type="project" value="UniProtKB-KW"/>
</dbReference>
<proteinExistence type="predicted"/>
<name>A0A1H7U5D4_STRJI</name>
<dbReference type="STRING" id="235985.SAMN05414137_11577"/>
<evidence type="ECO:0000313" key="2">
    <source>
        <dbReference type="EMBL" id="SEL91965.1"/>
    </source>
</evidence>
<keyword evidence="2" id="KW-0238">DNA-binding</keyword>
<organism evidence="2 3">
    <name type="scientific">Streptacidiphilus jiangxiensis</name>
    <dbReference type="NCBI Taxonomy" id="235985"/>
    <lineage>
        <taxon>Bacteria</taxon>
        <taxon>Bacillati</taxon>
        <taxon>Actinomycetota</taxon>
        <taxon>Actinomycetes</taxon>
        <taxon>Kitasatosporales</taxon>
        <taxon>Streptomycetaceae</taxon>
        <taxon>Streptacidiphilus</taxon>
    </lineage>
</organism>